<dbReference type="Pfam" id="PF00849">
    <property type="entry name" value="PseudoU_synth_2"/>
    <property type="match status" value="1"/>
</dbReference>
<dbReference type="Gene3D" id="3.30.2350.10">
    <property type="entry name" value="Pseudouridine synthase"/>
    <property type="match status" value="1"/>
</dbReference>
<dbReference type="InterPro" id="IPR006225">
    <property type="entry name" value="PsdUridine_synth_RluC/D"/>
</dbReference>
<protein>
    <recommendedName>
        <fullName evidence="5">Pseudouridine synthase</fullName>
        <ecNumber evidence="5">5.4.99.-</ecNumber>
    </recommendedName>
</protein>
<keyword evidence="4" id="KW-0694">RNA-binding</keyword>
<evidence type="ECO:0000256" key="1">
    <source>
        <dbReference type="ARBA" id="ARBA00010876"/>
    </source>
</evidence>
<dbReference type="CDD" id="cd02869">
    <property type="entry name" value="PseudoU_synth_RluA_like"/>
    <property type="match status" value="1"/>
</dbReference>
<dbReference type="AlphaFoldDB" id="A0A518EQ99"/>
<dbReference type="SUPFAM" id="SSF55120">
    <property type="entry name" value="Pseudouridine synthase"/>
    <property type="match status" value="1"/>
</dbReference>
<dbReference type="NCBIfam" id="TIGR00005">
    <property type="entry name" value="rluA_subfam"/>
    <property type="match status" value="1"/>
</dbReference>
<dbReference type="PANTHER" id="PTHR21600:SF87">
    <property type="entry name" value="RNA PSEUDOURIDYLATE SYNTHASE DOMAIN-CONTAINING PROTEIN 1"/>
    <property type="match status" value="1"/>
</dbReference>
<comment type="catalytic activity">
    <reaction evidence="5">
        <text>a uridine in RNA = a pseudouridine in RNA</text>
        <dbReference type="Rhea" id="RHEA:48348"/>
        <dbReference type="Rhea" id="RHEA-COMP:12068"/>
        <dbReference type="Rhea" id="RHEA-COMP:12069"/>
        <dbReference type="ChEBI" id="CHEBI:65314"/>
        <dbReference type="ChEBI" id="CHEBI:65315"/>
    </reaction>
</comment>
<dbReference type="RefSeq" id="WP_145196284.1">
    <property type="nucleotide sequence ID" value="NZ_CP036434.1"/>
</dbReference>
<comment type="similarity">
    <text evidence="1 5">Belongs to the pseudouridine synthase RluA family.</text>
</comment>
<proteinExistence type="inferred from homology"/>
<dbReference type="EMBL" id="CP036434">
    <property type="protein sequence ID" value="QDV06259.1"/>
    <property type="molecule type" value="Genomic_DNA"/>
</dbReference>
<evidence type="ECO:0000256" key="5">
    <source>
        <dbReference type="RuleBase" id="RU362028"/>
    </source>
</evidence>
<dbReference type="InterPro" id="IPR006224">
    <property type="entry name" value="PsdUridine_synth_RluA-like_CS"/>
</dbReference>
<dbReference type="InterPro" id="IPR006145">
    <property type="entry name" value="PsdUridine_synth_RsuA/RluA"/>
</dbReference>
<evidence type="ECO:0000256" key="3">
    <source>
        <dbReference type="PIRSR" id="PIRSR606225-1"/>
    </source>
</evidence>
<gene>
    <name evidence="7" type="primary">rluC</name>
    <name evidence="7" type="ORF">Poly30_17670</name>
</gene>
<dbReference type="GO" id="GO:0009982">
    <property type="term" value="F:pseudouridine synthase activity"/>
    <property type="evidence" value="ECO:0007669"/>
    <property type="project" value="InterPro"/>
</dbReference>
<dbReference type="InterPro" id="IPR036986">
    <property type="entry name" value="S4_RNA-bd_sf"/>
</dbReference>
<dbReference type="PROSITE" id="PS50889">
    <property type="entry name" value="S4"/>
    <property type="match status" value="1"/>
</dbReference>
<dbReference type="InterPro" id="IPR020103">
    <property type="entry name" value="PsdUridine_synth_cat_dom_sf"/>
</dbReference>
<keyword evidence="2 5" id="KW-0413">Isomerase</keyword>
<evidence type="ECO:0000313" key="8">
    <source>
        <dbReference type="Proteomes" id="UP000320390"/>
    </source>
</evidence>
<evidence type="ECO:0000256" key="2">
    <source>
        <dbReference type="ARBA" id="ARBA00023235"/>
    </source>
</evidence>
<dbReference type="GO" id="GO:0000455">
    <property type="term" value="P:enzyme-directed rRNA pseudouridine synthesis"/>
    <property type="evidence" value="ECO:0007669"/>
    <property type="project" value="TreeGrafter"/>
</dbReference>
<feature type="domain" description="Pseudouridine synthase RsuA/RluA-like" evidence="6">
    <location>
        <begin position="87"/>
        <end position="252"/>
    </location>
</feature>
<comment type="function">
    <text evidence="5">Responsible for synthesis of pseudouridine from uracil.</text>
</comment>
<evidence type="ECO:0000313" key="7">
    <source>
        <dbReference type="EMBL" id="QDV06259.1"/>
    </source>
</evidence>
<dbReference type="GO" id="GO:0003723">
    <property type="term" value="F:RNA binding"/>
    <property type="evidence" value="ECO:0007669"/>
    <property type="project" value="UniProtKB-KW"/>
</dbReference>
<dbReference type="EC" id="5.4.99.-" evidence="5"/>
<reference evidence="7 8" key="1">
    <citation type="submission" date="2019-02" db="EMBL/GenBank/DDBJ databases">
        <title>Deep-cultivation of Planctomycetes and their phenomic and genomic characterization uncovers novel biology.</title>
        <authorList>
            <person name="Wiegand S."/>
            <person name="Jogler M."/>
            <person name="Boedeker C."/>
            <person name="Pinto D."/>
            <person name="Vollmers J."/>
            <person name="Rivas-Marin E."/>
            <person name="Kohn T."/>
            <person name="Peeters S.H."/>
            <person name="Heuer A."/>
            <person name="Rast P."/>
            <person name="Oberbeckmann S."/>
            <person name="Bunk B."/>
            <person name="Jeske O."/>
            <person name="Meyerdierks A."/>
            <person name="Storesund J.E."/>
            <person name="Kallscheuer N."/>
            <person name="Luecker S."/>
            <person name="Lage O.M."/>
            <person name="Pohl T."/>
            <person name="Merkel B.J."/>
            <person name="Hornburger P."/>
            <person name="Mueller R.-W."/>
            <person name="Bruemmer F."/>
            <person name="Labrenz M."/>
            <person name="Spormann A.M."/>
            <person name="Op den Camp H."/>
            <person name="Overmann J."/>
            <person name="Amann R."/>
            <person name="Jetten M.S.M."/>
            <person name="Mascher T."/>
            <person name="Medema M.H."/>
            <person name="Devos D.P."/>
            <person name="Kaster A.-K."/>
            <person name="Ovreas L."/>
            <person name="Rohde M."/>
            <person name="Galperin M.Y."/>
            <person name="Jogler C."/>
        </authorList>
    </citation>
    <scope>NUCLEOTIDE SEQUENCE [LARGE SCALE GENOMIC DNA]</scope>
    <source>
        <strain evidence="7 8">Poly30</strain>
    </source>
</reference>
<dbReference type="GO" id="GO:0140098">
    <property type="term" value="F:catalytic activity, acting on RNA"/>
    <property type="evidence" value="ECO:0007669"/>
    <property type="project" value="UniProtKB-ARBA"/>
</dbReference>
<sequence>MDTFVIPDERAGLELDEFLCLQYPGLSKGFLRQEIGAGRILVDGAAAIAGKRLRASQVVMATIDWDRAPQRPVSPGIEVPVLFENDQLLVVDKPAGLAVEPERWMRELGSLAGALLQLAEDRTEELDGSLENGLAFRPRLVHRIDKDTTGAVLVAKTIEAERVLREAFHSGGIKKTYLALVEGEPYLDDDEDMIVDQPIGPVLKKSGRMRIAPDGKPSQTRVSIAERFDGYTLLRCEPITGRTHQIRVHMAHEGFPLVVDAFYGRRTEFKLSEFKAGYRSKRGRPEKPLIDRLTLHAYEVLLAQEVAGPLGVAEGESLRVLAPIPKDFETLLKQLRKVRPPR</sequence>
<evidence type="ECO:0000259" key="6">
    <source>
        <dbReference type="Pfam" id="PF00849"/>
    </source>
</evidence>
<dbReference type="PROSITE" id="PS01129">
    <property type="entry name" value="PSI_RLU"/>
    <property type="match status" value="1"/>
</dbReference>
<dbReference type="Gene3D" id="3.10.290.10">
    <property type="entry name" value="RNA-binding S4 domain"/>
    <property type="match status" value="1"/>
</dbReference>
<dbReference type="Proteomes" id="UP000320390">
    <property type="component" value="Chromosome"/>
</dbReference>
<dbReference type="OrthoDB" id="9784108at2"/>
<dbReference type="InterPro" id="IPR050188">
    <property type="entry name" value="RluA_PseudoU_synthase"/>
</dbReference>
<evidence type="ECO:0000256" key="4">
    <source>
        <dbReference type="PROSITE-ProRule" id="PRU00182"/>
    </source>
</evidence>
<name>A0A518EQ99_9BACT</name>
<organism evidence="7 8">
    <name type="scientific">Saltatorellus ferox</name>
    <dbReference type="NCBI Taxonomy" id="2528018"/>
    <lineage>
        <taxon>Bacteria</taxon>
        <taxon>Pseudomonadati</taxon>
        <taxon>Planctomycetota</taxon>
        <taxon>Planctomycetia</taxon>
        <taxon>Planctomycetia incertae sedis</taxon>
        <taxon>Saltatorellus</taxon>
    </lineage>
</organism>
<accession>A0A518EQ99</accession>
<keyword evidence="8" id="KW-1185">Reference proteome</keyword>
<dbReference type="PANTHER" id="PTHR21600">
    <property type="entry name" value="MITOCHONDRIAL RNA PSEUDOURIDINE SYNTHASE"/>
    <property type="match status" value="1"/>
</dbReference>
<feature type="active site" evidence="3">
    <location>
        <position position="145"/>
    </location>
</feature>